<evidence type="ECO:0000256" key="5">
    <source>
        <dbReference type="RuleBase" id="RU369093"/>
    </source>
</evidence>
<comment type="catalytic activity">
    <reaction evidence="1 5">
        <text>S-ubiquitinyl-[E2 ubiquitin-conjugating enzyme]-L-cysteine + [acceptor protein]-L-lysine = [E2 ubiquitin-conjugating enzyme]-L-cysteine + N(6)-ubiquitinyl-[acceptor protein]-L-lysine.</text>
        <dbReference type="EC" id="2.3.2.27"/>
    </reaction>
</comment>
<dbReference type="InterPro" id="IPR013083">
    <property type="entry name" value="Znf_RING/FYVE/PHD"/>
</dbReference>
<dbReference type="PANTHER" id="PTHR22849:SF168">
    <property type="entry name" value="U-BOX DOMAIN-CONTAINING PROTEIN"/>
    <property type="match status" value="1"/>
</dbReference>
<gene>
    <name evidence="7" type="ORF">BHM03_00041492</name>
</gene>
<comment type="pathway">
    <text evidence="2 5">Protein modification; protein ubiquitination.</text>
</comment>
<dbReference type="InterPro" id="IPR011989">
    <property type="entry name" value="ARM-like"/>
</dbReference>
<dbReference type="InterPro" id="IPR016024">
    <property type="entry name" value="ARM-type_fold"/>
</dbReference>
<dbReference type="PROSITE" id="PS51698">
    <property type="entry name" value="U_BOX"/>
    <property type="match status" value="1"/>
</dbReference>
<dbReference type="Proteomes" id="UP000290560">
    <property type="component" value="Unassembled WGS sequence"/>
</dbReference>
<evidence type="ECO:0000259" key="6">
    <source>
        <dbReference type="PROSITE" id="PS51698"/>
    </source>
</evidence>
<dbReference type="InterPro" id="IPR003613">
    <property type="entry name" value="Ubox_domain"/>
</dbReference>
<accession>A0A445MK93</accession>
<dbReference type="InterPro" id="IPR045210">
    <property type="entry name" value="RING-Ubox_PUB"/>
</dbReference>
<feature type="domain" description="U-box" evidence="6">
    <location>
        <begin position="34"/>
        <end position="109"/>
    </location>
</feature>
<proteinExistence type="predicted"/>
<dbReference type="FunFam" id="3.30.40.10:FF:000442">
    <property type="entry name" value="RING-type E3 ubiquitin transferase"/>
    <property type="match status" value="1"/>
</dbReference>
<reference evidence="7" key="1">
    <citation type="journal article" date="2018" name="Data Brief">
        <title>Genome sequence data from 17 accessions of Ensete ventricosum, a staple food crop for millions in Ethiopia.</title>
        <authorList>
            <person name="Yemataw Z."/>
            <person name="Muzemil S."/>
            <person name="Ambachew D."/>
            <person name="Tripathi L."/>
            <person name="Tesfaye K."/>
            <person name="Chala A."/>
            <person name="Farbos A."/>
            <person name="O'Neill P."/>
            <person name="Moore K."/>
            <person name="Grant M."/>
            <person name="Studholme D.J."/>
        </authorList>
    </citation>
    <scope>NUCLEOTIDE SEQUENCE [LARGE SCALE GENOMIC DNA]</scope>
    <source>
        <tissue evidence="7">Leaf</tissue>
    </source>
</reference>
<evidence type="ECO:0000256" key="3">
    <source>
        <dbReference type="ARBA" id="ARBA00022679"/>
    </source>
</evidence>
<sequence>MEDLYKVKLICQLPTSSPLLSHLLIFLFPMEPLEIPSYFLCPISLEIKRDPVTLPTGITFDRDSIERWILDGKHSTCPVTRQPLPDCELTPNHTLRRLIQAWCVLHSPSGAELVPTPRTPVGKRQIAELLEAAMAPQSRLASLRKLKAVVSESHRNKRYVETTPGVIDFAAFVIVNYASNSVEDEEETRACDEALIILETLEISQEGLLDLLAKNANIIESLTTILRRSNGQSRSYATLLLRSLLGVISPARSIGLHAELFQEIVNVLRDRISHQATKAALHALVRLCPWGTNRTKAVEAGAVHVLVELLLEEPERRVTELGLAALDRLCRCGEGRAALVRHGAAIPAVSKKILRVSQLASEKAVRIVRAVARHSPAAELLEEMLQLGVVTKLCLVLRYGCGGKTEEKARQILSYQIKASSLVIAECRVAEATQ</sequence>
<comment type="function">
    <text evidence="5">Functions as an E3 ubiquitin ligase.</text>
</comment>
<dbReference type="SMART" id="SM00504">
    <property type="entry name" value="Ubox"/>
    <property type="match status" value="1"/>
</dbReference>
<protein>
    <recommendedName>
        <fullName evidence="5 6">U-box domain-containing protein</fullName>
        <ecNumber evidence="5">2.3.2.27</ecNumber>
    </recommendedName>
    <alternativeName>
        <fullName evidence="5">RING-type E3 ubiquitin transferase PUB</fullName>
    </alternativeName>
</protein>
<dbReference type="UniPathway" id="UPA00143"/>
<dbReference type="EC" id="2.3.2.27" evidence="5"/>
<organism evidence="7">
    <name type="scientific">Ensete ventricosum</name>
    <name type="common">Abyssinian banana</name>
    <name type="synonym">Musa ensete</name>
    <dbReference type="NCBI Taxonomy" id="4639"/>
    <lineage>
        <taxon>Eukaryota</taxon>
        <taxon>Viridiplantae</taxon>
        <taxon>Streptophyta</taxon>
        <taxon>Embryophyta</taxon>
        <taxon>Tracheophyta</taxon>
        <taxon>Spermatophyta</taxon>
        <taxon>Magnoliopsida</taxon>
        <taxon>Liliopsida</taxon>
        <taxon>Zingiberales</taxon>
        <taxon>Musaceae</taxon>
        <taxon>Ensete</taxon>
    </lineage>
</organism>
<dbReference type="GO" id="GO:0016567">
    <property type="term" value="P:protein ubiquitination"/>
    <property type="evidence" value="ECO:0007669"/>
    <property type="project" value="UniProtKB-UniRule"/>
</dbReference>
<dbReference type="Pfam" id="PF25598">
    <property type="entry name" value="ARM_PUB"/>
    <property type="match status" value="1"/>
</dbReference>
<name>A0A445MK93_ENSVE</name>
<dbReference type="PANTHER" id="PTHR22849">
    <property type="entry name" value="WDSAM1 PROTEIN"/>
    <property type="match status" value="1"/>
</dbReference>
<dbReference type="InterPro" id="IPR045185">
    <property type="entry name" value="PUB22/23/24-like"/>
</dbReference>
<dbReference type="AlphaFoldDB" id="A0A445MK93"/>
<dbReference type="CDD" id="cd16664">
    <property type="entry name" value="RING-Ubox_PUB"/>
    <property type="match status" value="1"/>
</dbReference>
<dbReference type="Gene3D" id="1.25.10.10">
    <property type="entry name" value="Leucine-rich Repeat Variant"/>
    <property type="match status" value="1"/>
</dbReference>
<evidence type="ECO:0000313" key="7">
    <source>
        <dbReference type="EMBL" id="RZR74697.1"/>
    </source>
</evidence>
<dbReference type="Pfam" id="PF04564">
    <property type="entry name" value="U-box"/>
    <property type="match status" value="1"/>
</dbReference>
<dbReference type="InterPro" id="IPR058678">
    <property type="entry name" value="ARM_PUB"/>
</dbReference>
<dbReference type="SUPFAM" id="SSF48371">
    <property type="entry name" value="ARM repeat"/>
    <property type="match status" value="1"/>
</dbReference>
<evidence type="ECO:0000256" key="4">
    <source>
        <dbReference type="ARBA" id="ARBA00022786"/>
    </source>
</evidence>
<evidence type="ECO:0000256" key="1">
    <source>
        <dbReference type="ARBA" id="ARBA00000900"/>
    </source>
</evidence>
<keyword evidence="3 5" id="KW-0808">Transferase</keyword>
<dbReference type="EMBL" id="KV876349">
    <property type="protein sequence ID" value="RZR74697.1"/>
    <property type="molecule type" value="Genomic_DNA"/>
</dbReference>
<dbReference type="GO" id="GO:0061630">
    <property type="term" value="F:ubiquitin protein ligase activity"/>
    <property type="evidence" value="ECO:0007669"/>
    <property type="project" value="UniProtKB-UniRule"/>
</dbReference>
<keyword evidence="4 5" id="KW-0833">Ubl conjugation pathway</keyword>
<dbReference type="Gene3D" id="3.30.40.10">
    <property type="entry name" value="Zinc/RING finger domain, C3HC4 (zinc finger)"/>
    <property type="match status" value="1"/>
</dbReference>
<dbReference type="SUPFAM" id="SSF57850">
    <property type="entry name" value="RING/U-box"/>
    <property type="match status" value="1"/>
</dbReference>
<evidence type="ECO:0000256" key="2">
    <source>
        <dbReference type="ARBA" id="ARBA00004906"/>
    </source>
</evidence>